<reference evidence="2 3" key="1">
    <citation type="submission" date="2012-09" db="EMBL/GenBank/DDBJ databases">
        <title>Draft Genome Sequences of 6 Strains from Genus Thauera.</title>
        <authorList>
            <person name="Liu B."/>
            <person name="Shapleigh J.P."/>
            <person name="Frostegard A.H."/>
        </authorList>
    </citation>
    <scope>NUCLEOTIDE SEQUENCE [LARGE SCALE GENOMIC DNA]</scope>
    <source>
        <strain evidence="3">47Lol / DSM 12138</strain>
    </source>
</reference>
<sequence>MTMIKPGKQSFLVLAQDPGMTGSAGERVFAMVDIPAERLSPGPTGYRVKVVDFDAEAGVLYKAHSYQEDAEGRLVDAFSDQLQPAGSTLRKQSEDQLLANPMFHGQNVYALVMRTLARFEYALGRRVHWGFDGHQLHVAPHAFIDANAFYSREDRALMFGYFSAEHEPGHFVFTCLSHDIVVHETTHALLDGLREGFMNFSGPDQAAFHEGFSDVVALLSVFSFKEVVELALTRFKDGAGGVAIKSKGRSLIHRRALTASALADGALMGLAEEFGRALGGMRANALRRSVRIKPSRNLLHTPEFSEPHTRGEILAAAVMRTFLQIWLQRIEELGTFDDGYYNLTEVAAEGAKVADHLLTMSIRALDYCPPLDLEFGDYLAALLTADAEIAPDDKRYHYRDTVSKVFGSFGIEPPASRTDKRGCWTGFTQHPFIQYRRTNFESMLRDPEEVFRFIWENRDVLGVDERSYTQVVSVRPSIRIGPEGFLLRETICEYISRANIFGAELGTVCNVNPRPSGVDSNTALTVYGAGTLVFDQYGQLKYHIARQMNDGDWQRKRLEYLFGEPLEDNEVGNAFANLHRMRAHCASCNEQGKGSRASSKARTKGTQPASPPAGKRGGPA</sequence>
<dbReference type="RefSeq" id="WP_004333150.1">
    <property type="nucleotide sequence ID" value="NZ_AMXE01000004.1"/>
</dbReference>
<name>N6Z6P0_THAL4</name>
<evidence type="ECO:0000313" key="3">
    <source>
        <dbReference type="Proteomes" id="UP000013232"/>
    </source>
</evidence>
<dbReference type="CDD" id="cd09598">
    <property type="entry name" value="M4_like"/>
    <property type="match status" value="1"/>
</dbReference>
<dbReference type="eggNOG" id="COG3590">
    <property type="taxonomic scope" value="Bacteria"/>
</dbReference>
<dbReference type="EMBL" id="AMXE01000004">
    <property type="protein sequence ID" value="ENO90217.1"/>
    <property type="molecule type" value="Genomic_DNA"/>
</dbReference>
<dbReference type="STRING" id="1123367.GCA_000621305_02358"/>
<keyword evidence="3" id="KW-1185">Reference proteome</keyword>
<gene>
    <name evidence="2" type="ORF">C666_02095</name>
</gene>
<dbReference type="Proteomes" id="UP000013232">
    <property type="component" value="Unassembled WGS sequence"/>
</dbReference>
<dbReference type="SUPFAM" id="SSF55486">
    <property type="entry name" value="Metalloproteases ('zincins'), catalytic domain"/>
    <property type="match status" value="1"/>
</dbReference>
<accession>N6Z6P0</accession>
<proteinExistence type="predicted"/>
<protein>
    <submittedName>
        <fullName evidence="2">Uncharacterized protein</fullName>
    </submittedName>
</protein>
<feature type="compositionally biased region" description="Polar residues" evidence="1">
    <location>
        <begin position="589"/>
        <end position="608"/>
    </location>
</feature>
<organism evidence="2 3">
    <name type="scientific">Thauera linaloolentis (strain DSM 12138 / JCM 21573 / CCUG 41526 / CIP 105981 / IAM 15112 / NBRC 102519 / 47Lol)</name>
    <dbReference type="NCBI Taxonomy" id="1123367"/>
    <lineage>
        <taxon>Bacteria</taxon>
        <taxon>Pseudomonadati</taxon>
        <taxon>Pseudomonadota</taxon>
        <taxon>Betaproteobacteria</taxon>
        <taxon>Rhodocyclales</taxon>
        <taxon>Zoogloeaceae</taxon>
        <taxon>Thauera</taxon>
    </lineage>
</organism>
<comment type="caution">
    <text evidence="2">The sequence shown here is derived from an EMBL/GenBank/DDBJ whole genome shotgun (WGS) entry which is preliminary data.</text>
</comment>
<evidence type="ECO:0000256" key="1">
    <source>
        <dbReference type="SAM" id="MobiDB-lite"/>
    </source>
</evidence>
<dbReference type="AlphaFoldDB" id="N6Z6P0"/>
<evidence type="ECO:0000313" key="2">
    <source>
        <dbReference type="EMBL" id="ENO90217.1"/>
    </source>
</evidence>
<feature type="region of interest" description="Disordered" evidence="1">
    <location>
        <begin position="589"/>
        <end position="620"/>
    </location>
</feature>